<gene>
    <name evidence="5" type="primary">NTF2</name>
    <name evidence="5" type="ORF">CDV56_106249</name>
</gene>
<name>A0A397HZT2_ASPTH</name>
<dbReference type="Pfam" id="PF02136">
    <property type="entry name" value="NTF2"/>
    <property type="match status" value="1"/>
</dbReference>
<keyword evidence="3" id="KW-0653">Protein transport</keyword>
<dbReference type="InterPro" id="IPR002075">
    <property type="entry name" value="NTF2_dom"/>
</dbReference>
<comment type="subcellular location">
    <subcellularLocation>
        <location evidence="3">Cytoplasm</location>
    </subcellularLocation>
    <subcellularLocation>
        <location evidence="3">Nucleus</location>
    </subcellularLocation>
</comment>
<dbReference type="InterPro" id="IPR018222">
    <property type="entry name" value="Nuclear_transport_factor_2_euk"/>
</dbReference>
<dbReference type="GeneID" id="38128223"/>
<dbReference type="PANTHER" id="PTHR12612">
    <property type="entry name" value="NUCLEAR TRANSPORT FACTOR 2"/>
    <property type="match status" value="1"/>
</dbReference>
<comment type="caution">
    <text evidence="5">The sequence shown here is derived from an EMBL/GenBank/DDBJ whole genome shotgun (WGS) entry which is preliminary data.</text>
</comment>
<dbReference type="FunFam" id="3.10.450.50:FF:000005">
    <property type="entry name" value="Nuclear transport factor 2"/>
    <property type="match status" value="1"/>
</dbReference>
<dbReference type="PROSITE" id="PS50177">
    <property type="entry name" value="NTF2_DOMAIN"/>
    <property type="match status" value="1"/>
</dbReference>
<evidence type="ECO:0000256" key="2">
    <source>
        <dbReference type="ARBA" id="ARBA00053082"/>
    </source>
</evidence>
<dbReference type="AlphaFoldDB" id="A0A397HZT2"/>
<dbReference type="Gene3D" id="3.10.450.50">
    <property type="match status" value="1"/>
</dbReference>
<dbReference type="InterPro" id="IPR032710">
    <property type="entry name" value="NTF2-like_dom_sf"/>
</dbReference>
<dbReference type="Proteomes" id="UP000215305">
    <property type="component" value="Unassembled WGS sequence"/>
</dbReference>
<dbReference type="RefSeq" id="XP_026618658.1">
    <property type="nucleotide sequence ID" value="XM_026759868.1"/>
</dbReference>
<dbReference type="GO" id="GO:0005635">
    <property type="term" value="C:nuclear envelope"/>
    <property type="evidence" value="ECO:0007669"/>
    <property type="project" value="UniProtKB-ARBA"/>
</dbReference>
<proteinExistence type="predicted"/>
<dbReference type="InterPro" id="IPR045875">
    <property type="entry name" value="NTF2"/>
</dbReference>
<keyword evidence="6" id="KW-1185">Reference proteome</keyword>
<sequence>MHKHNQEILTPPLLKSTEQFVQFYYQTFDTNRQALAGLYRDHSMLTFETSSVQGVNGILEKLTSLPFQKVQHQIATFDAQPSNTQGGIMVMVTGGLLVDEEQKPMSYSQTFQLLPEGESYYVFNDMFRLIYPA</sequence>
<keyword evidence="3" id="KW-0813">Transport</keyword>
<dbReference type="SUPFAM" id="SSF54427">
    <property type="entry name" value="NTF2-like"/>
    <property type="match status" value="1"/>
</dbReference>
<dbReference type="VEuPathDB" id="FungiDB:CDV56_106249"/>
<dbReference type="CDD" id="cd00780">
    <property type="entry name" value="NTF2"/>
    <property type="match status" value="1"/>
</dbReference>
<dbReference type="EMBL" id="NKHU02000006">
    <property type="protein sequence ID" value="RHZ67498.1"/>
    <property type="molecule type" value="Genomic_DNA"/>
</dbReference>
<comment type="function">
    <text evidence="3">Has a role in nuclear-cytoplasmic transport of proteins and mRNAs.</text>
</comment>
<organism evidence="5 6">
    <name type="scientific">Aspergillus thermomutatus</name>
    <name type="common">Neosartorya pseudofischeri</name>
    <dbReference type="NCBI Taxonomy" id="41047"/>
    <lineage>
        <taxon>Eukaryota</taxon>
        <taxon>Fungi</taxon>
        <taxon>Dikarya</taxon>
        <taxon>Ascomycota</taxon>
        <taxon>Pezizomycotina</taxon>
        <taxon>Eurotiomycetes</taxon>
        <taxon>Eurotiomycetidae</taxon>
        <taxon>Eurotiales</taxon>
        <taxon>Aspergillaceae</taxon>
        <taxon>Aspergillus</taxon>
        <taxon>Aspergillus subgen. Fumigati</taxon>
    </lineage>
</organism>
<feature type="domain" description="NTF2" evidence="4">
    <location>
        <begin position="16"/>
        <end position="129"/>
    </location>
</feature>
<comment type="function">
    <text evidence="2">Facilitates protein transport into the nucleus. Could be part of a multicomponent system of cytosolic factors that assemble at the pore complex during nuclear import.</text>
</comment>
<evidence type="ECO:0000313" key="5">
    <source>
        <dbReference type="EMBL" id="RHZ67498.1"/>
    </source>
</evidence>
<dbReference type="GO" id="GO:0006606">
    <property type="term" value="P:protein import into nucleus"/>
    <property type="evidence" value="ECO:0007669"/>
    <property type="project" value="UniProtKB-ARBA"/>
</dbReference>
<evidence type="ECO:0000259" key="4">
    <source>
        <dbReference type="PROSITE" id="PS50177"/>
    </source>
</evidence>
<accession>A0A397HZT2</accession>
<protein>
    <recommendedName>
        <fullName evidence="3">NTF2-related export protein</fullName>
    </recommendedName>
</protein>
<evidence type="ECO:0000256" key="3">
    <source>
        <dbReference type="RuleBase" id="RU369002"/>
    </source>
</evidence>
<evidence type="ECO:0000313" key="6">
    <source>
        <dbReference type="Proteomes" id="UP000215305"/>
    </source>
</evidence>
<keyword evidence="1 3" id="KW-0963">Cytoplasm</keyword>
<dbReference type="STRING" id="41047.A0A397HZT2"/>
<dbReference type="GO" id="GO:0051028">
    <property type="term" value="P:mRNA transport"/>
    <property type="evidence" value="ECO:0007669"/>
    <property type="project" value="UniProtKB-UniRule"/>
</dbReference>
<evidence type="ECO:0000256" key="1">
    <source>
        <dbReference type="ARBA" id="ARBA00022490"/>
    </source>
</evidence>
<reference evidence="5" key="1">
    <citation type="submission" date="2018-08" db="EMBL/GenBank/DDBJ databases">
        <title>Draft genome sequence of azole-resistant Aspergillus thermomutatus (Neosartorya pseudofischeri) strain HMR AF 39, isolated from a human nasal aspirate.</title>
        <authorList>
            <person name="Parent-Michaud M."/>
            <person name="Dufresne P.J."/>
            <person name="Fournier E."/>
            <person name="Martineau C."/>
            <person name="Moreira S."/>
            <person name="Perkins V."/>
            <person name="De Repentigny L."/>
            <person name="Dufresne S.F."/>
        </authorList>
    </citation>
    <scope>NUCLEOTIDE SEQUENCE [LARGE SCALE GENOMIC DNA]</scope>
    <source>
        <strain evidence="5">HMR AF 39</strain>
    </source>
</reference>
<dbReference type="OrthoDB" id="6507044at2759"/>
<dbReference type="GO" id="GO:0005737">
    <property type="term" value="C:cytoplasm"/>
    <property type="evidence" value="ECO:0007669"/>
    <property type="project" value="UniProtKB-SubCell"/>
</dbReference>
<keyword evidence="3" id="KW-0539">Nucleus</keyword>